<feature type="compositionally biased region" description="Basic residues" evidence="1">
    <location>
        <begin position="79"/>
        <end position="89"/>
    </location>
</feature>
<evidence type="ECO:0000256" key="1">
    <source>
        <dbReference type="SAM" id="MobiDB-lite"/>
    </source>
</evidence>
<organism evidence="2 3">
    <name type="scientific">Pleurodeles waltl</name>
    <name type="common">Iberian ribbed newt</name>
    <dbReference type="NCBI Taxonomy" id="8319"/>
    <lineage>
        <taxon>Eukaryota</taxon>
        <taxon>Metazoa</taxon>
        <taxon>Chordata</taxon>
        <taxon>Craniata</taxon>
        <taxon>Vertebrata</taxon>
        <taxon>Euteleostomi</taxon>
        <taxon>Amphibia</taxon>
        <taxon>Batrachia</taxon>
        <taxon>Caudata</taxon>
        <taxon>Salamandroidea</taxon>
        <taxon>Salamandridae</taxon>
        <taxon>Pleurodelinae</taxon>
        <taxon>Pleurodeles</taxon>
    </lineage>
</organism>
<feature type="compositionally biased region" description="Basic and acidic residues" evidence="1">
    <location>
        <begin position="53"/>
        <end position="67"/>
    </location>
</feature>
<name>A0AAV7X0R5_PLEWA</name>
<proteinExistence type="predicted"/>
<gene>
    <name evidence="2" type="ORF">NDU88_006174</name>
</gene>
<feature type="compositionally biased region" description="Low complexity" evidence="1">
    <location>
        <begin position="117"/>
        <end position="127"/>
    </location>
</feature>
<dbReference type="AlphaFoldDB" id="A0AAV7X0R5"/>
<dbReference type="EMBL" id="JANPWB010000001">
    <property type="protein sequence ID" value="KAJ1218596.1"/>
    <property type="molecule type" value="Genomic_DNA"/>
</dbReference>
<protein>
    <submittedName>
        <fullName evidence="2">Uncharacterized protein</fullName>
    </submittedName>
</protein>
<dbReference type="Proteomes" id="UP001066276">
    <property type="component" value="Chromosome 1_1"/>
</dbReference>
<evidence type="ECO:0000313" key="3">
    <source>
        <dbReference type="Proteomes" id="UP001066276"/>
    </source>
</evidence>
<feature type="region of interest" description="Disordered" evidence="1">
    <location>
        <begin position="1"/>
        <end position="134"/>
    </location>
</feature>
<accession>A0AAV7X0R5</accession>
<reference evidence="2" key="1">
    <citation type="journal article" date="2022" name="bioRxiv">
        <title>Sequencing and chromosome-scale assembly of the giantPleurodeles waltlgenome.</title>
        <authorList>
            <person name="Brown T."/>
            <person name="Elewa A."/>
            <person name="Iarovenko S."/>
            <person name="Subramanian E."/>
            <person name="Araus A.J."/>
            <person name="Petzold A."/>
            <person name="Susuki M."/>
            <person name="Suzuki K.-i.T."/>
            <person name="Hayashi T."/>
            <person name="Toyoda A."/>
            <person name="Oliveira C."/>
            <person name="Osipova E."/>
            <person name="Leigh N.D."/>
            <person name="Simon A."/>
            <person name="Yun M.H."/>
        </authorList>
    </citation>
    <scope>NUCLEOTIDE SEQUENCE</scope>
    <source>
        <strain evidence="2">20211129_DDA</strain>
        <tissue evidence="2">Liver</tissue>
    </source>
</reference>
<keyword evidence="3" id="KW-1185">Reference proteome</keyword>
<comment type="caution">
    <text evidence="2">The sequence shown here is derived from an EMBL/GenBank/DDBJ whole genome shotgun (WGS) entry which is preliminary data.</text>
</comment>
<sequence>MPTEREPPQQAKPPEPRPGRAAAAGKRKKKEKRATQLQLSRASGPEAPAAAQHRADSARLPTPREETALQARATQGAHSGRRPQARRPSRASGLAEPRGPLTQRQQNQGNRPPPAPAADTRPGTPTAEGGHGSK</sequence>
<evidence type="ECO:0000313" key="2">
    <source>
        <dbReference type="EMBL" id="KAJ1218596.1"/>
    </source>
</evidence>